<dbReference type="GO" id="GO:1901135">
    <property type="term" value="P:carbohydrate derivative metabolic process"/>
    <property type="evidence" value="ECO:0007669"/>
    <property type="project" value="InterPro"/>
</dbReference>
<organism evidence="2 3">
    <name type="scientific">Gluconobacter wancherniae NBRC 103581</name>
    <dbReference type="NCBI Taxonomy" id="656744"/>
    <lineage>
        <taxon>Bacteria</taxon>
        <taxon>Pseudomonadati</taxon>
        <taxon>Pseudomonadota</taxon>
        <taxon>Alphaproteobacteria</taxon>
        <taxon>Acetobacterales</taxon>
        <taxon>Acetobacteraceae</taxon>
        <taxon>Gluconobacter</taxon>
    </lineage>
</organism>
<sequence>MSQSTTEALTNVLSDSEASYLDDFLNRSADTMRDFADSSTCKNCLAEIAQTISASLHRGGKLLVAGNGGSAADAQHIAGEFTARLMYDRRPLAAIALTTDSSAMTAISNDYGYDHVFSRQVAALGRPGDVFIGITTSGRSPNIVRALAEARAHGLTTVVFMGDNGVVVDDCDIAFRAPSDWTPLIQQIHITASHVVCALVERELCPQSGHTASI</sequence>
<dbReference type="CDD" id="cd05006">
    <property type="entry name" value="SIS_GmhA"/>
    <property type="match status" value="1"/>
</dbReference>
<dbReference type="InterPro" id="IPR001347">
    <property type="entry name" value="SIS_dom"/>
</dbReference>
<dbReference type="AlphaFoldDB" id="A0A511B2E7"/>
<dbReference type="GO" id="GO:0097367">
    <property type="term" value="F:carbohydrate derivative binding"/>
    <property type="evidence" value="ECO:0007669"/>
    <property type="project" value="InterPro"/>
</dbReference>
<dbReference type="RefSeq" id="WP_146796038.1">
    <property type="nucleotide sequence ID" value="NZ_BARC01000003.1"/>
</dbReference>
<feature type="domain" description="SIS" evidence="1">
    <location>
        <begin position="52"/>
        <end position="210"/>
    </location>
</feature>
<dbReference type="OrthoDB" id="9810929at2"/>
<keyword evidence="3" id="KW-1185">Reference proteome</keyword>
<dbReference type="InterPro" id="IPR035461">
    <property type="entry name" value="GmhA/DiaA"/>
</dbReference>
<name>A0A511B2E7_9PROT</name>
<dbReference type="SUPFAM" id="SSF53697">
    <property type="entry name" value="SIS domain"/>
    <property type="match status" value="1"/>
</dbReference>
<dbReference type="InterPro" id="IPR050099">
    <property type="entry name" value="SIS_GmhA/DiaA_subfam"/>
</dbReference>
<reference evidence="2 3" key="1">
    <citation type="submission" date="2019-07" db="EMBL/GenBank/DDBJ databases">
        <title>Whole genome shotgun sequence of Gluconobacter wancherniae NBRC 103581.</title>
        <authorList>
            <person name="Hosoyama A."/>
            <person name="Uohara A."/>
            <person name="Ohji S."/>
            <person name="Ichikawa N."/>
        </authorList>
    </citation>
    <scope>NUCLEOTIDE SEQUENCE [LARGE SCALE GENOMIC DNA]</scope>
    <source>
        <strain evidence="2 3">NBRC 103581</strain>
    </source>
</reference>
<dbReference type="PANTHER" id="PTHR30390">
    <property type="entry name" value="SEDOHEPTULOSE 7-PHOSPHATE ISOMERASE / DNAA INITIATOR-ASSOCIATING FACTOR FOR REPLICATION INITIATION"/>
    <property type="match status" value="1"/>
</dbReference>
<accession>A0A511B2E7</accession>
<dbReference type="EMBL" id="BJUZ01000002">
    <property type="protein sequence ID" value="GEK93823.1"/>
    <property type="molecule type" value="Genomic_DNA"/>
</dbReference>
<evidence type="ECO:0000313" key="3">
    <source>
        <dbReference type="Proteomes" id="UP000321230"/>
    </source>
</evidence>
<gene>
    <name evidence="2" type="primary">gmhA</name>
    <name evidence="2" type="ORF">GWA01_15930</name>
</gene>
<keyword evidence="2" id="KW-0413">Isomerase</keyword>
<dbReference type="PROSITE" id="PS51464">
    <property type="entry name" value="SIS"/>
    <property type="match status" value="1"/>
</dbReference>
<dbReference type="Pfam" id="PF13580">
    <property type="entry name" value="SIS_2"/>
    <property type="match status" value="1"/>
</dbReference>
<comment type="caution">
    <text evidence="2">The sequence shown here is derived from an EMBL/GenBank/DDBJ whole genome shotgun (WGS) entry which is preliminary data.</text>
</comment>
<dbReference type="Gene3D" id="3.40.50.10490">
    <property type="entry name" value="Glucose-6-phosphate isomerase like protein, domain 1"/>
    <property type="match status" value="1"/>
</dbReference>
<evidence type="ECO:0000259" key="1">
    <source>
        <dbReference type="PROSITE" id="PS51464"/>
    </source>
</evidence>
<dbReference type="Proteomes" id="UP000321230">
    <property type="component" value="Unassembled WGS sequence"/>
</dbReference>
<dbReference type="GO" id="GO:0016853">
    <property type="term" value="F:isomerase activity"/>
    <property type="evidence" value="ECO:0007669"/>
    <property type="project" value="UniProtKB-KW"/>
</dbReference>
<evidence type="ECO:0000313" key="2">
    <source>
        <dbReference type="EMBL" id="GEK93823.1"/>
    </source>
</evidence>
<dbReference type="InterPro" id="IPR046348">
    <property type="entry name" value="SIS_dom_sf"/>
</dbReference>
<proteinExistence type="predicted"/>
<protein>
    <submittedName>
        <fullName evidence="2">Phosphoheptose isomerase</fullName>
    </submittedName>
</protein>